<keyword evidence="3" id="KW-1185">Reference proteome</keyword>
<comment type="caution">
    <text evidence="2">The sequence shown here is derived from an EMBL/GenBank/DDBJ whole genome shotgun (WGS) entry which is preliminary data.</text>
</comment>
<organism evidence="2 3">
    <name type="scientific">Amphibalanus amphitrite</name>
    <name type="common">Striped barnacle</name>
    <name type="synonym">Balanus amphitrite</name>
    <dbReference type="NCBI Taxonomy" id="1232801"/>
    <lineage>
        <taxon>Eukaryota</taxon>
        <taxon>Metazoa</taxon>
        <taxon>Ecdysozoa</taxon>
        <taxon>Arthropoda</taxon>
        <taxon>Crustacea</taxon>
        <taxon>Multicrustacea</taxon>
        <taxon>Cirripedia</taxon>
        <taxon>Thoracica</taxon>
        <taxon>Thoracicalcarea</taxon>
        <taxon>Balanomorpha</taxon>
        <taxon>Balanoidea</taxon>
        <taxon>Balanidae</taxon>
        <taxon>Amphibalaninae</taxon>
        <taxon>Amphibalanus</taxon>
    </lineage>
</organism>
<dbReference type="Gene3D" id="3.60.21.10">
    <property type="match status" value="1"/>
</dbReference>
<feature type="domain" description="Purple acid phosphatase C-terminal" evidence="1">
    <location>
        <begin position="28"/>
        <end position="79"/>
    </location>
</feature>
<sequence>MWRAGLEGDTGKDINLGEFGVCSTGRRGCKERVDPFNATVPAWSAFRSSDYGYTRLTFHNGSHVHLQQVSDDKVSDDKVHHVHLQQVSDDKVRHVHLQQVRRQGTSTCSDDKVRHVHLQQVRRQGTSTCSDDKVRHVHLQQVADDKDGAIIDDFWIRKDTHKAYGDLRQTRAGYL</sequence>
<proteinExistence type="predicted"/>
<name>A0A6A4WV65_AMPAM</name>
<gene>
    <name evidence="2" type="primary">ACP7_1</name>
    <name evidence="2" type="ORF">FJT64_001921</name>
</gene>
<reference evidence="2 3" key="1">
    <citation type="submission" date="2019-07" db="EMBL/GenBank/DDBJ databases">
        <title>Draft genome assembly of a fouling barnacle, Amphibalanus amphitrite (Darwin, 1854): The first reference genome for Thecostraca.</title>
        <authorList>
            <person name="Kim W."/>
        </authorList>
    </citation>
    <scope>NUCLEOTIDE SEQUENCE [LARGE SCALE GENOMIC DNA]</scope>
    <source>
        <strain evidence="2">SNU_AA5</strain>
        <tissue evidence="2">Soma without cirri and trophi</tissue>
    </source>
</reference>
<dbReference type="AlphaFoldDB" id="A0A6A4WV65"/>
<dbReference type="EMBL" id="VIIS01000292">
    <property type="protein sequence ID" value="KAF0310725.1"/>
    <property type="molecule type" value="Genomic_DNA"/>
</dbReference>
<dbReference type="Proteomes" id="UP000440578">
    <property type="component" value="Unassembled WGS sequence"/>
</dbReference>
<dbReference type="InterPro" id="IPR029052">
    <property type="entry name" value="Metallo-depent_PP-like"/>
</dbReference>
<evidence type="ECO:0000259" key="1">
    <source>
        <dbReference type="Pfam" id="PF14008"/>
    </source>
</evidence>
<dbReference type="PANTHER" id="PTHR45867:SF3">
    <property type="entry name" value="ACID PHOSPHATASE TYPE 7"/>
    <property type="match status" value="1"/>
</dbReference>
<dbReference type="SUPFAM" id="SSF56300">
    <property type="entry name" value="Metallo-dependent phosphatases"/>
    <property type="match status" value="1"/>
</dbReference>
<dbReference type="InterPro" id="IPR025733">
    <property type="entry name" value="PAPs_C"/>
</dbReference>
<dbReference type="Pfam" id="PF14008">
    <property type="entry name" value="Metallophos_C"/>
    <property type="match status" value="1"/>
</dbReference>
<evidence type="ECO:0000313" key="2">
    <source>
        <dbReference type="EMBL" id="KAF0310725.1"/>
    </source>
</evidence>
<dbReference type="OrthoDB" id="45007at2759"/>
<protein>
    <submittedName>
        <fullName evidence="2">Acid phosphatase type 7</fullName>
    </submittedName>
</protein>
<dbReference type="PANTHER" id="PTHR45867">
    <property type="entry name" value="PURPLE ACID PHOSPHATASE"/>
    <property type="match status" value="1"/>
</dbReference>
<evidence type="ECO:0000313" key="3">
    <source>
        <dbReference type="Proteomes" id="UP000440578"/>
    </source>
</evidence>
<accession>A0A6A4WV65</accession>